<keyword evidence="2" id="KW-1185">Reference proteome</keyword>
<dbReference type="Proteomes" id="UP001199296">
    <property type="component" value="Unassembled WGS sequence"/>
</dbReference>
<proteinExistence type="predicted"/>
<dbReference type="EMBL" id="JAJFAT010000017">
    <property type="protein sequence ID" value="MCC3145792.1"/>
    <property type="molecule type" value="Genomic_DNA"/>
</dbReference>
<sequence>MKSVIDGKLYDTEKAEYIAGWDNGKLNSNLDMVTEKLYQTKKGNFFLHREGGARSIYDGEPAIKLLYEEEEVKEWLENRRQAEAYIELFDPEEA</sequence>
<name>A0AAW4X1S4_9FIRM</name>
<comment type="caution">
    <text evidence="1">The sequence shown here is derived from an EMBL/GenBank/DDBJ whole genome shotgun (WGS) entry which is preliminary data.</text>
</comment>
<dbReference type="AlphaFoldDB" id="A0AAW4X1S4"/>
<evidence type="ECO:0000313" key="1">
    <source>
        <dbReference type="EMBL" id="MCC3145792.1"/>
    </source>
</evidence>
<dbReference type="RefSeq" id="WP_229346492.1">
    <property type="nucleotide sequence ID" value="NZ_JAJFAT010000017.1"/>
</dbReference>
<reference evidence="1 2" key="1">
    <citation type="submission" date="2021-10" db="EMBL/GenBank/DDBJ databases">
        <authorList>
            <person name="Grouzdev D.S."/>
            <person name="Pantiukh K.S."/>
            <person name="Krutkina M.S."/>
        </authorList>
    </citation>
    <scope>NUCLEOTIDE SEQUENCE [LARGE SCALE GENOMIC DNA]</scope>
    <source>
        <strain evidence="1 2">Z-7514</strain>
    </source>
</reference>
<evidence type="ECO:0000313" key="2">
    <source>
        <dbReference type="Proteomes" id="UP001199296"/>
    </source>
</evidence>
<protein>
    <submittedName>
        <fullName evidence="1">Uncharacterized protein</fullName>
    </submittedName>
</protein>
<organism evidence="1 2">
    <name type="scientific">Halanaerobium polyolivorans</name>
    <dbReference type="NCBI Taxonomy" id="2886943"/>
    <lineage>
        <taxon>Bacteria</taxon>
        <taxon>Bacillati</taxon>
        <taxon>Bacillota</taxon>
        <taxon>Clostridia</taxon>
        <taxon>Halanaerobiales</taxon>
        <taxon>Halanaerobiaceae</taxon>
        <taxon>Halanaerobium</taxon>
    </lineage>
</organism>
<gene>
    <name evidence="1" type="ORF">LJ207_10695</name>
</gene>
<accession>A0AAW4X1S4</accession>